<sequence length="53" mass="6137">MTKSTRIIIIIFCLVKLTLHIIADFHSGFQGDELLHIETGNIWPLAIWNFRLS</sequence>
<comment type="caution">
    <text evidence="2">The sequence shown here is derived from an EMBL/GenBank/DDBJ whole genome shotgun (WGS) entry which is preliminary data.</text>
</comment>
<dbReference type="EMBL" id="VLKR01000004">
    <property type="protein sequence ID" value="TWI22935.1"/>
    <property type="molecule type" value="Genomic_DNA"/>
</dbReference>
<accession>A0A562MSL4</accession>
<name>A0A562MSL4_9SPHI</name>
<evidence type="ECO:0000256" key="1">
    <source>
        <dbReference type="SAM" id="Phobius"/>
    </source>
</evidence>
<organism evidence="2 3">
    <name type="scientific">Sphingobacterium siyangense</name>
    <dbReference type="NCBI Taxonomy" id="459529"/>
    <lineage>
        <taxon>Bacteria</taxon>
        <taxon>Pseudomonadati</taxon>
        <taxon>Bacteroidota</taxon>
        <taxon>Sphingobacteriia</taxon>
        <taxon>Sphingobacteriales</taxon>
        <taxon>Sphingobacteriaceae</taxon>
        <taxon>Sphingobacterium</taxon>
    </lineage>
</organism>
<keyword evidence="1" id="KW-0472">Membrane</keyword>
<keyword evidence="1" id="KW-1133">Transmembrane helix</keyword>
<evidence type="ECO:0000313" key="3">
    <source>
        <dbReference type="Proteomes" id="UP000315908"/>
    </source>
</evidence>
<gene>
    <name evidence="2" type="ORF">IQ31_01136</name>
</gene>
<protein>
    <submittedName>
        <fullName evidence="2">Uncharacterized protein</fullName>
    </submittedName>
</protein>
<evidence type="ECO:0000313" key="2">
    <source>
        <dbReference type="EMBL" id="TWI22935.1"/>
    </source>
</evidence>
<dbReference type="Proteomes" id="UP000315908">
    <property type="component" value="Unassembled WGS sequence"/>
</dbReference>
<feature type="transmembrane region" description="Helical" evidence="1">
    <location>
        <begin position="7"/>
        <end position="23"/>
    </location>
</feature>
<keyword evidence="1" id="KW-0812">Transmembrane</keyword>
<dbReference type="AlphaFoldDB" id="A0A562MSL4"/>
<proteinExistence type="predicted"/>
<reference evidence="2 3" key="1">
    <citation type="journal article" date="2015" name="Stand. Genomic Sci.">
        <title>Genomic Encyclopedia of Bacterial and Archaeal Type Strains, Phase III: the genomes of soil and plant-associated and newly described type strains.</title>
        <authorList>
            <person name="Whitman W.B."/>
            <person name="Woyke T."/>
            <person name="Klenk H.P."/>
            <person name="Zhou Y."/>
            <person name="Lilburn T.G."/>
            <person name="Beck B.J."/>
            <person name="De Vos P."/>
            <person name="Vandamme P."/>
            <person name="Eisen J.A."/>
            <person name="Garrity G."/>
            <person name="Hugenholtz P."/>
            <person name="Kyrpides N.C."/>
        </authorList>
    </citation>
    <scope>NUCLEOTIDE SEQUENCE [LARGE SCALE GENOMIC DNA]</scope>
    <source>
        <strain evidence="2 3">CGMCC 1.6855</strain>
    </source>
</reference>